<keyword evidence="2" id="KW-1185">Reference proteome</keyword>
<dbReference type="AlphaFoldDB" id="A0A1I5NKR7"/>
<accession>A0A1I5NKR7</accession>
<protein>
    <submittedName>
        <fullName evidence="1">Uncharacterized protein</fullName>
    </submittedName>
</protein>
<gene>
    <name evidence="1" type="ORF">SAMN04489713_112182</name>
</gene>
<dbReference type="Proteomes" id="UP000183413">
    <property type="component" value="Unassembled WGS sequence"/>
</dbReference>
<dbReference type="GeneID" id="99650927"/>
<sequence>MSLGPGTRLRGRNSTCEVIVIKGIDGPAVLMCAGAEMRAPGAEPAAPEPVDGPPILLGKRYSDDESGVEVLCTKAGPGPLTVNDRELTQKAAKALPASD</sequence>
<reference evidence="1 2" key="1">
    <citation type="submission" date="2016-10" db="EMBL/GenBank/DDBJ databases">
        <authorList>
            <person name="de Groot N.N."/>
        </authorList>
    </citation>
    <scope>NUCLEOTIDE SEQUENCE [LARGE SCALE GENOMIC DNA]</scope>
    <source>
        <strain evidence="1 2">DSM 43067</strain>
    </source>
</reference>
<organism evidence="1 2">
    <name type="scientific">Actinomadura madurae</name>
    <dbReference type="NCBI Taxonomy" id="1993"/>
    <lineage>
        <taxon>Bacteria</taxon>
        <taxon>Bacillati</taxon>
        <taxon>Actinomycetota</taxon>
        <taxon>Actinomycetes</taxon>
        <taxon>Streptosporangiales</taxon>
        <taxon>Thermomonosporaceae</taxon>
        <taxon>Actinomadura</taxon>
    </lineage>
</organism>
<name>A0A1I5NKR7_9ACTN</name>
<proteinExistence type="predicted"/>
<dbReference type="EMBL" id="FOVH01000012">
    <property type="protein sequence ID" value="SFP21821.1"/>
    <property type="molecule type" value="Genomic_DNA"/>
</dbReference>
<evidence type="ECO:0000313" key="1">
    <source>
        <dbReference type="EMBL" id="SFP21821.1"/>
    </source>
</evidence>
<dbReference type="InParanoid" id="A0A1I5NKR7"/>
<dbReference type="STRING" id="1993.SAMN04489713_112182"/>
<dbReference type="RefSeq" id="WP_024934056.1">
    <property type="nucleotide sequence ID" value="NZ_CP083237.1"/>
</dbReference>
<evidence type="ECO:0000313" key="2">
    <source>
        <dbReference type="Proteomes" id="UP000183413"/>
    </source>
</evidence>